<dbReference type="Proteomes" id="UP000561011">
    <property type="component" value="Unassembled WGS sequence"/>
</dbReference>
<proteinExistence type="predicted"/>
<keyword evidence="4" id="KW-1185">Reference proteome</keyword>
<protein>
    <recommendedName>
        <fullName evidence="2">YchJ-like middle NTF2-like domain-containing protein</fullName>
    </recommendedName>
</protein>
<evidence type="ECO:0000313" key="3">
    <source>
        <dbReference type="EMBL" id="NYS92837.1"/>
    </source>
</evidence>
<feature type="compositionally biased region" description="Basic and acidic residues" evidence="1">
    <location>
        <begin position="103"/>
        <end position="114"/>
    </location>
</feature>
<reference evidence="3 4" key="1">
    <citation type="submission" date="2020-07" db="EMBL/GenBank/DDBJ databases">
        <title>MOT database genomes.</title>
        <authorList>
            <person name="Joseph S."/>
            <person name="Aduse-Opoku J."/>
            <person name="Hashim A."/>
            <person name="Wade W."/>
            <person name="Curtis M."/>
        </authorList>
    </citation>
    <scope>NUCLEOTIDE SEQUENCE [LARGE SCALE GENOMIC DNA]</scope>
    <source>
        <strain evidence="3 4">DSM 100099</strain>
    </source>
</reference>
<evidence type="ECO:0000259" key="2">
    <source>
        <dbReference type="Pfam" id="PF17775"/>
    </source>
</evidence>
<evidence type="ECO:0000256" key="1">
    <source>
        <dbReference type="SAM" id="MobiDB-lite"/>
    </source>
</evidence>
<dbReference type="Gene3D" id="3.10.450.50">
    <property type="match status" value="1"/>
</dbReference>
<dbReference type="AlphaFoldDB" id="A0A853ER31"/>
<feature type="region of interest" description="Disordered" evidence="1">
    <location>
        <begin position="86"/>
        <end position="114"/>
    </location>
</feature>
<dbReference type="SUPFAM" id="SSF54427">
    <property type="entry name" value="NTF2-like"/>
    <property type="match status" value="1"/>
</dbReference>
<dbReference type="Pfam" id="PF17775">
    <property type="entry name" value="YchJ_M-like"/>
    <property type="match status" value="1"/>
</dbReference>
<gene>
    <name evidence="3" type="ORF">HZZ10_04750</name>
</gene>
<dbReference type="RefSeq" id="WP_179912621.1">
    <property type="nucleotide sequence ID" value="NZ_JACBYE010000007.1"/>
</dbReference>
<dbReference type="InterPro" id="IPR048469">
    <property type="entry name" value="YchJ-like_M"/>
</dbReference>
<comment type="caution">
    <text evidence="3">The sequence shown here is derived from an EMBL/GenBank/DDBJ whole genome shotgun (WGS) entry which is preliminary data.</text>
</comment>
<dbReference type="EMBL" id="JACBYE010000007">
    <property type="protein sequence ID" value="NYS92837.1"/>
    <property type="molecule type" value="Genomic_DNA"/>
</dbReference>
<dbReference type="PANTHER" id="PTHR33747:SF1">
    <property type="entry name" value="ADENYLATE CYCLASE-ASSOCIATED CAP C-TERMINAL DOMAIN-CONTAINING PROTEIN"/>
    <property type="match status" value="1"/>
</dbReference>
<organism evidence="3 4">
    <name type="scientific">Sanguibacter inulinus</name>
    <dbReference type="NCBI Taxonomy" id="60922"/>
    <lineage>
        <taxon>Bacteria</taxon>
        <taxon>Bacillati</taxon>
        <taxon>Actinomycetota</taxon>
        <taxon>Actinomycetes</taxon>
        <taxon>Micrococcales</taxon>
        <taxon>Sanguibacteraceae</taxon>
        <taxon>Sanguibacter</taxon>
    </lineage>
</organism>
<sequence length="139" mass="15027">MSPALDLSSPCPCGTGRLAESCCAPVHSGAVQAPTAEALMRSRYTAFVVGDVDHLLASWHPQTRPETLDLDPDTVFTRLRVLETVDGGESDETGTVAFRAHSRHDGERSTQTEVSRFVRADDGSRRWLYLDGVDGAPQG</sequence>
<feature type="domain" description="YchJ-like middle NTF2-like" evidence="2">
    <location>
        <begin position="35"/>
        <end position="132"/>
    </location>
</feature>
<name>A0A853ER31_9MICO</name>
<dbReference type="InterPro" id="IPR032710">
    <property type="entry name" value="NTF2-like_dom_sf"/>
</dbReference>
<dbReference type="PANTHER" id="PTHR33747">
    <property type="entry name" value="UPF0225 PROTEIN SCO1677"/>
    <property type="match status" value="1"/>
</dbReference>
<evidence type="ECO:0000313" key="4">
    <source>
        <dbReference type="Proteomes" id="UP000561011"/>
    </source>
</evidence>
<accession>A0A853ER31</accession>